<organism evidence="8 9">
    <name type="scientific">Candidatus Acetatifactor stercoripullorum</name>
    <dbReference type="NCBI Taxonomy" id="2838414"/>
    <lineage>
        <taxon>Bacteria</taxon>
        <taxon>Bacillati</taxon>
        <taxon>Bacillota</taxon>
        <taxon>Clostridia</taxon>
        <taxon>Lachnospirales</taxon>
        <taxon>Lachnospiraceae</taxon>
        <taxon>Acetatifactor</taxon>
    </lineage>
</organism>
<dbReference type="SUPFAM" id="SSF50249">
    <property type="entry name" value="Nucleic acid-binding proteins"/>
    <property type="match status" value="1"/>
</dbReference>
<protein>
    <recommendedName>
        <fullName evidence="6">Holliday junction branch migration complex subunit RuvA</fullName>
    </recommendedName>
</protein>
<comment type="function">
    <text evidence="6">The RuvA-RuvB-RuvC complex processes Holliday junction (HJ) DNA during genetic recombination and DNA repair, while the RuvA-RuvB complex plays an important role in the rescue of blocked DNA replication forks via replication fork reversal (RFR). RuvA specifically binds to HJ cruciform DNA, conferring on it an open structure. The RuvB hexamer acts as an ATP-dependent pump, pulling dsDNA into and through the RuvAB complex. HJ branch migration allows RuvC to scan DNA until it finds its consensus sequence, where it cleaves and resolves the cruciform DNA.</text>
</comment>
<comment type="similarity">
    <text evidence="6">Belongs to the RuvA family.</text>
</comment>
<comment type="caution">
    <text evidence="6">Lacks conserved residue(s) required for the propagation of feature annotation.</text>
</comment>
<keyword evidence="2 6" id="KW-0227">DNA damage</keyword>
<dbReference type="AlphaFoldDB" id="A0A9D1UD88"/>
<dbReference type="GO" id="GO:0009378">
    <property type="term" value="F:four-way junction helicase activity"/>
    <property type="evidence" value="ECO:0007669"/>
    <property type="project" value="InterPro"/>
</dbReference>
<dbReference type="SMART" id="SM00278">
    <property type="entry name" value="HhH1"/>
    <property type="match status" value="2"/>
</dbReference>
<dbReference type="InterPro" id="IPR012340">
    <property type="entry name" value="NA-bd_OB-fold"/>
</dbReference>
<evidence type="ECO:0000259" key="7">
    <source>
        <dbReference type="SMART" id="SM00278"/>
    </source>
</evidence>
<evidence type="ECO:0000313" key="8">
    <source>
        <dbReference type="EMBL" id="HIW82336.1"/>
    </source>
</evidence>
<feature type="region of interest" description="Domain I" evidence="6">
    <location>
        <begin position="1"/>
        <end position="64"/>
    </location>
</feature>
<feature type="domain" description="Helix-hairpin-helix DNA-binding motif class 1" evidence="7">
    <location>
        <begin position="73"/>
        <end position="92"/>
    </location>
</feature>
<evidence type="ECO:0000256" key="5">
    <source>
        <dbReference type="ARBA" id="ARBA00023204"/>
    </source>
</evidence>
<gene>
    <name evidence="6 8" type="primary">ruvA</name>
    <name evidence="8" type="ORF">H9742_12600</name>
</gene>
<dbReference type="EMBL" id="DXGH01000071">
    <property type="protein sequence ID" value="HIW82336.1"/>
    <property type="molecule type" value="Genomic_DNA"/>
</dbReference>
<dbReference type="RefSeq" id="WP_318704557.1">
    <property type="nucleotide sequence ID" value="NZ_CALWMU010000013.1"/>
</dbReference>
<dbReference type="InterPro" id="IPR036267">
    <property type="entry name" value="RuvA_C_sf"/>
</dbReference>
<feature type="domain" description="Helix-hairpin-helix DNA-binding motif class 1" evidence="7">
    <location>
        <begin position="108"/>
        <end position="127"/>
    </location>
</feature>
<comment type="subunit">
    <text evidence="6">Homotetramer. Forms an RuvA(8)-RuvB(12)-Holliday junction (HJ) complex. HJ DNA is sandwiched between 2 RuvA tetramers; dsDNA enters through RuvA and exits via RuvB. An RuvB hexamer assembles on each DNA strand where it exits the tetramer. Each RuvB hexamer is contacted by two RuvA subunits (via domain III) on 2 adjacent RuvB subunits; this complex drives branch migration. In the full resolvosome a probable DNA-RuvA(4)-RuvB(12)-RuvC(2) complex forms which resolves the HJ.</text>
</comment>
<feature type="region of interest" description="Domain III" evidence="6">
    <location>
        <begin position="154"/>
        <end position="202"/>
    </location>
</feature>
<dbReference type="Gene3D" id="2.40.50.140">
    <property type="entry name" value="Nucleic acid-binding proteins"/>
    <property type="match status" value="1"/>
</dbReference>
<dbReference type="Pfam" id="PF01330">
    <property type="entry name" value="RuvA_N"/>
    <property type="match status" value="1"/>
</dbReference>
<evidence type="ECO:0000313" key="9">
    <source>
        <dbReference type="Proteomes" id="UP000824265"/>
    </source>
</evidence>
<dbReference type="CDD" id="cd14332">
    <property type="entry name" value="UBA_RuvA_C"/>
    <property type="match status" value="1"/>
</dbReference>
<dbReference type="InterPro" id="IPR003583">
    <property type="entry name" value="Hlx-hairpin-Hlx_DNA-bd_motif"/>
</dbReference>
<dbReference type="Pfam" id="PF07499">
    <property type="entry name" value="RuvA_C"/>
    <property type="match status" value="1"/>
</dbReference>
<keyword evidence="4 6" id="KW-0233">DNA recombination</keyword>
<dbReference type="GO" id="GO:0009379">
    <property type="term" value="C:Holliday junction helicase complex"/>
    <property type="evidence" value="ECO:0007669"/>
    <property type="project" value="InterPro"/>
</dbReference>
<keyword evidence="5 6" id="KW-0234">DNA repair</keyword>
<dbReference type="InterPro" id="IPR010994">
    <property type="entry name" value="RuvA_2-like"/>
</dbReference>
<evidence type="ECO:0000256" key="1">
    <source>
        <dbReference type="ARBA" id="ARBA00022490"/>
    </source>
</evidence>
<dbReference type="Gene3D" id="1.10.8.10">
    <property type="entry name" value="DNA helicase RuvA subunit, C-terminal domain"/>
    <property type="match status" value="1"/>
</dbReference>
<dbReference type="Pfam" id="PF14520">
    <property type="entry name" value="HHH_5"/>
    <property type="match status" value="1"/>
</dbReference>
<evidence type="ECO:0000256" key="3">
    <source>
        <dbReference type="ARBA" id="ARBA00023125"/>
    </source>
</evidence>
<dbReference type="GO" id="GO:0006281">
    <property type="term" value="P:DNA repair"/>
    <property type="evidence" value="ECO:0007669"/>
    <property type="project" value="UniProtKB-UniRule"/>
</dbReference>
<name>A0A9D1UD88_9FIRM</name>
<evidence type="ECO:0000256" key="4">
    <source>
        <dbReference type="ARBA" id="ARBA00023172"/>
    </source>
</evidence>
<dbReference type="SUPFAM" id="SSF46929">
    <property type="entry name" value="DNA helicase RuvA subunit, C-terminal domain"/>
    <property type="match status" value="1"/>
</dbReference>
<dbReference type="GO" id="GO:0006310">
    <property type="term" value="P:DNA recombination"/>
    <property type="evidence" value="ECO:0007669"/>
    <property type="project" value="UniProtKB-UniRule"/>
</dbReference>
<proteinExistence type="inferred from homology"/>
<sequence>MIAYVEGRIEDIAPDNAVLDVGGIGYNIKISPETASRLPGLGQRVRLYTYTCVREDAFWLYGFLSKGDLELFKKLITVSGIGPKGALALLASMDADTLRFAILSGDTKAIAKAPGIGAKTAQRLILDLKDKIRQDEDLIRMEISAGAMENACADTPQKREAVEALVSLGYGQADALKAVNSIEGVENMESGAVLKAALKKMF</sequence>
<dbReference type="GO" id="GO:0000400">
    <property type="term" value="F:four-way junction DNA binding"/>
    <property type="evidence" value="ECO:0007669"/>
    <property type="project" value="UniProtKB-UniRule"/>
</dbReference>
<keyword evidence="3 6" id="KW-0238">DNA-binding</keyword>
<accession>A0A9D1UD88</accession>
<dbReference type="HAMAP" id="MF_00031">
    <property type="entry name" value="DNA_HJ_migration_RuvA"/>
    <property type="match status" value="1"/>
</dbReference>
<dbReference type="Gene3D" id="1.10.150.20">
    <property type="entry name" value="5' to 3' exonuclease, C-terminal subdomain"/>
    <property type="match status" value="1"/>
</dbReference>
<comment type="domain">
    <text evidence="6">Has three domains with a flexible linker between the domains II and III and assumes an 'L' shape. Domain III is highly mobile and contacts RuvB.</text>
</comment>
<comment type="subcellular location">
    <subcellularLocation>
        <location evidence="6">Cytoplasm</location>
    </subcellularLocation>
</comment>
<dbReference type="InterPro" id="IPR011114">
    <property type="entry name" value="RuvA_C"/>
</dbReference>
<reference evidence="8" key="1">
    <citation type="journal article" date="2021" name="PeerJ">
        <title>Extensive microbial diversity within the chicken gut microbiome revealed by metagenomics and culture.</title>
        <authorList>
            <person name="Gilroy R."/>
            <person name="Ravi A."/>
            <person name="Getino M."/>
            <person name="Pursley I."/>
            <person name="Horton D.L."/>
            <person name="Alikhan N.F."/>
            <person name="Baker D."/>
            <person name="Gharbi K."/>
            <person name="Hall N."/>
            <person name="Watson M."/>
            <person name="Adriaenssens E.M."/>
            <person name="Foster-Nyarko E."/>
            <person name="Jarju S."/>
            <person name="Secka A."/>
            <person name="Antonio M."/>
            <person name="Oren A."/>
            <person name="Chaudhuri R.R."/>
            <person name="La Ragione R."/>
            <person name="Hildebrand F."/>
            <person name="Pallen M.J."/>
        </authorList>
    </citation>
    <scope>NUCLEOTIDE SEQUENCE</scope>
    <source>
        <strain evidence="8">CHK195-6426</strain>
    </source>
</reference>
<reference evidence="8" key="2">
    <citation type="submission" date="2021-04" db="EMBL/GenBank/DDBJ databases">
        <authorList>
            <person name="Gilroy R."/>
        </authorList>
    </citation>
    <scope>NUCLEOTIDE SEQUENCE</scope>
    <source>
        <strain evidence="8">CHK195-6426</strain>
    </source>
</reference>
<dbReference type="Proteomes" id="UP000824265">
    <property type="component" value="Unassembled WGS sequence"/>
</dbReference>
<dbReference type="SUPFAM" id="SSF47781">
    <property type="entry name" value="RuvA domain 2-like"/>
    <property type="match status" value="1"/>
</dbReference>
<dbReference type="GO" id="GO:0048476">
    <property type="term" value="C:Holliday junction resolvase complex"/>
    <property type="evidence" value="ECO:0007669"/>
    <property type="project" value="UniProtKB-UniRule"/>
</dbReference>
<keyword evidence="1 6" id="KW-0963">Cytoplasm</keyword>
<dbReference type="GO" id="GO:0005524">
    <property type="term" value="F:ATP binding"/>
    <property type="evidence" value="ECO:0007669"/>
    <property type="project" value="InterPro"/>
</dbReference>
<dbReference type="InterPro" id="IPR000085">
    <property type="entry name" value="RuvA"/>
</dbReference>
<evidence type="ECO:0000256" key="2">
    <source>
        <dbReference type="ARBA" id="ARBA00022763"/>
    </source>
</evidence>
<dbReference type="GO" id="GO:0005737">
    <property type="term" value="C:cytoplasm"/>
    <property type="evidence" value="ECO:0007669"/>
    <property type="project" value="UniProtKB-SubCell"/>
</dbReference>
<comment type="caution">
    <text evidence="8">The sequence shown here is derived from an EMBL/GenBank/DDBJ whole genome shotgun (WGS) entry which is preliminary data.</text>
</comment>
<dbReference type="NCBIfam" id="TIGR00084">
    <property type="entry name" value="ruvA"/>
    <property type="match status" value="1"/>
</dbReference>
<evidence type="ECO:0000256" key="6">
    <source>
        <dbReference type="HAMAP-Rule" id="MF_00031"/>
    </source>
</evidence>
<dbReference type="InterPro" id="IPR013849">
    <property type="entry name" value="DNA_helicase_Holl-junc_RuvA_I"/>
</dbReference>